<proteinExistence type="predicted"/>
<dbReference type="AlphaFoldDB" id="A0A6J4I0L3"/>
<gene>
    <name evidence="1" type="ORF">AVDCRST_MAG42-1446</name>
</gene>
<name>A0A6J4I0L3_9BACT</name>
<protein>
    <submittedName>
        <fullName evidence="1">Uncharacterized protein</fullName>
    </submittedName>
</protein>
<accession>A0A6J4I0L3</accession>
<dbReference type="EMBL" id="CADCTA010000058">
    <property type="protein sequence ID" value="CAA9236519.1"/>
    <property type="molecule type" value="Genomic_DNA"/>
</dbReference>
<sequence length="307" mass="34052">MPVDHVPFGGWANNLRIANAHAELIITLDVGPRVISYRTAGGENVFKTFDAHLGGTGESEWKSRGGHRFWLAPEDPVLSYLPDNSPVTHRVISEHEVEVENAPADQLPIRKVMRLALDLATARVTVTHRATNEGAQPIASATWGLSVMAPGGIEIIPLPPLGEHPRDLLPNRTMILWPFTDMTDPRWRWGRRFITLRQADAGPTKAGLAFRERWIAYHRGDSLFLKTIEFEEGATYPDLGCNFETFTNEEMLEVEALGPLVELAPGESTSHTEQWQLFDAVTPPSDHDDDALAEWIAPYLARAGVGV</sequence>
<reference evidence="1" key="1">
    <citation type="submission" date="2020-02" db="EMBL/GenBank/DDBJ databases">
        <authorList>
            <person name="Meier V. D."/>
        </authorList>
    </citation>
    <scope>NUCLEOTIDE SEQUENCE</scope>
    <source>
        <strain evidence="1">AVDCRST_MAG42</strain>
    </source>
</reference>
<evidence type="ECO:0000313" key="1">
    <source>
        <dbReference type="EMBL" id="CAA9236519.1"/>
    </source>
</evidence>
<organism evidence="1">
    <name type="scientific">uncultured Chthoniobacterales bacterium</name>
    <dbReference type="NCBI Taxonomy" id="1836801"/>
    <lineage>
        <taxon>Bacteria</taxon>
        <taxon>Pseudomonadati</taxon>
        <taxon>Verrucomicrobiota</taxon>
        <taxon>Spartobacteria</taxon>
        <taxon>Chthoniobacterales</taxon>
        <taxon>environmental samples</taxon>
    </lineage>
</organism>